<evidence type="ECO:0000313" key="3">
    <source>
        <dbReference type="Proteomes" id="UP001281410"/>
    </source>
</evidence>
<dbReference type="InterPro" id="IPR002156">
    <property type="entry name" value="RNaseH_domain"/>
</dbReference>
<protein>
    <recommendedName>
        <fullName evidence="1">RNase H type-1 domain-containing protein</fullName>
    </recommendedName>
</protein>
<dbReference type="InterPro" id="IPR036397">
    <property type="entry name" value="RNaseH_sf"/>
</dbReference>
<reference evidence="2" key="1">
    <citation type="journal article" date="2023" name="Plant J.">
        <title>Genome sequences and population genomics provide insights into the demographic history, inbreeding, and mutation load of two 'living fossil' tree species of Dipteronia.</title>
        <authorList>
            <person name="Feng Y."/>
            <person name="Comes H.P."/>
            <person name="Chen J."/>
            <person name="Zhu S."/>
            <person name="Lu R."/>
            <person name="Zhang X."/>
            <person name="Li P."/>
            <person name="Qiu J."/>
            <person name="Olsen K.M."/>
            <person name="Qiu Y."/>
        </authorList>
    </citation>
    <scope>NUCLEOTIDE SEQUENCE</scope>
    <source>
        <strain evidence="2">NBL</strain>
    </source>
</reference>
<sequence>MPSTLLYNKWGNVNEFKLNCAAISDGRGTKIMIGAIIRDSMGEVMACCSQTVMANYPTKIATLVAIQKGLQFGTECGLIPDVVEVNEAEVVKWINNDLHRDSEVGSILLDIKKQIEGRKRMKFRQIAGSANKVAHVLANYSLNSMEDVFWMEEFPDCIGSLIQADRPR</sequence>
<dbReference type="PANTHER" id="PTHR47074:SF11">
    <property type="entry name" value="REVERSE TRANSCRIPTASE-LIKE PROTEIN"/>
    <property type="match status" value="1"/>
</dbReference>
<name>A0AAE0AMH9_9ROSI</name>
<dbReference type="AlphaFoldDB" id="A0AAE0AMH9"/>
<dbReference type="GO" id="GO:0003676">
    <property type="term" value="F:nucleic acid binding"/>
    <property type="evidence" value="ECO:0007669"/>
    <property type="project" value="InterPro"/>
</dbReference>
<dbReference type="GO" id="GO:0004523">
    <property type="term" value="F:RNA-DNA hybrid ribonuclease activity"/>
    <property type="evidence" value="ECO:0007669"/>
    <property type="project" value="InterPro"/>
</dbReference>
<proteinExistence type="predicted"/>
<evidence type="ECO:0000313" key="2">
    <source>
        <dbReference type="EMBL" id="KAK3220460.1"/>
    </source>
</evidence>
<gene>
    <name evidence="2" type="ORF">Dsin_014430</name>
</gene>
<comment type="caution">
    <text evidence="2">The sequence shown here is derived from an EMBL/GenBank/DDBJ whole genome shotgun (WGS) entry which is preliminary data.</text>
</comment>
<feature type="domain" description="RNase H type-1" evidence="1">
    <location>
        <begin position="32"/>
        <end position="140"/>
    </location>
</feature>
<dbReference type="InterPro" id="IPR052929">
    <property type="entry name" value="RNase_H-like_EbsB-rel"/>
</dbReference>
<keyword evidence="3" id="KW-1185">Reference proteome</keyword>
<dbReference type="EMBL" id="JANJYJ010000004">
    <property type="protein sequence ID" value="KAK3220460.1"/>
    <property type="molecule type" value="Genomic_DNA"/>
</dbReference>
<dbReference type="Gene3D" id="3.30.420.10">
    <property type="entry name" value="Ribonuclease H-like superfamily/Ribonuclease H"/>
    <property type="match status" value="1"/>
</dbReference>
<organism evidence="2 3">
    <name type="scientific">Dipteronia sinensis</name>
    <dbReference type="NCBI Taxonomy" id="43782"/>
    <lineage>
        <taxon>Eukaryota</taxon>
        <taxon>Viridiplantae</taxon>
        <taxon>Streptophyta</taxon>
        <taxon>Embryophyta</taxon>
        <taxon>Tracheophyta</taxon>
        <taxon>Spermatophyta</taxon>
        <taxon>Magnoliopsida</taxon>
        <taxon>eudicotyledons</taxon>
        <taxon>Gunneridae</taxon>
        <taxon>Pentapetalae</taxon>
        <taxon>rosids</taxon>
        <taxon>malvids</taxon>
        <taxon>Sapindales</taxon>
        <taxon>Sapindaceae</taxon>
        <taxon>Hippocastanoideae</taxon>
        <taxon>Acereae</taxon>
        <taxon>Dipteronia</taxon>
    </lineage>
</organism>
<dbReference type="Proteomes" id="UP001281410">
    <property type="component" value="Unassembled WGS sequence"/>
</dbReference>
<dbReference type="PANTHER" id="PTHR47074">
    <property type="entry name" value="BNAC02G40300D PROTEIN"/>
    <property type="match status" value="1"/>
</dbReference>
<accession>A0AAE0AMH9</accession>
<dbReference type="Pfam" id="PF13456">
    <property type="entry name" value="RVT_3"/>
    <property type="match status" value="1"/>
</dbReference>
<evidence type="ECO:0000259" key="1">
    <source>
        <dbReference type="Pfam" id="PF13456"/>
    </source>
</evidence>